<proteinExistence type="predicted"/>
<evidence type="ECO:0000313" key="1">
    <source>
        <dbReference type="EMBL" id="SMY36682.1"/>
    </source>
</evidence>
<accession>A0A1Y6MJR0</accession>
<gene>
    <name evidence="1" type="ORF">PMAL9190_02516</name>
</gene>
<keyword evidence="2" id="KW-1185">Reference proteome</keyword>
<organism evidence="1 2">
    <name type="scientific">Photobacterium malacitanum</name>
    <dbReference type="NCBI Taxonomy" id="2204294"/>
    <lineage>
        <taxon>Bacteria</taxon>
        <taxon>Pseudomonadati</taxon>
        <taxon>Pseudomonadota</taxon>
        <taxon>Gammaproteobacteria</taxon>
        <taxon>Vibrionales</taxon>
        <taxon>Vibrionaceae</taxon>
        <taxon>Photobacterium</taxon>
    </lineage>
</organism>
<sequence length="74" mass="8666">MIRLLVRINRHFVKYRPFEAVFLYAALENFDCYLAGGLYYNHNQTRPLNGLVLESVNSYYHVSPHALAFAFARL</sequence>
<dbReference type="Proteomes" id="UP000195963">
    <property type="component" value="Unassembled WGS sequence"/>
</dbReference>
<name>A0A1Y6MJR0_9GAMM</name>
<protein>
    <submittedName>
        <fullName evidence="1">Uncharacterized protein</fullName>
    </submittedName>
</protein>
<reference evidence="2" key="1">
    <citation type="submission" date="2017-06" db="EMBL/GenBank/DDBJ databases">
        <authorList>
            <person name="Rodrigo-Torres L."/>
            <person name="Arahal R.D."/>
            <person name="Lucena T."/>
        </authorList>
    </citation>
    <scope>NUCLEOTIDE SEQUENCE [LARGE SCALE GENOMIC DNA]</scope>
    <source>
        <strain evidence="2">CECT 9190</strain>
    </source>
</reference>
<dbReference type="EMBL" id="FYAK01000005">
    <property type="protein sequence ID" value="SMY36682.1"/>
    <property type="molecule type" value="Genomic_DNA"/>
</dbReference>
<evidence type="ECO:0000313" key="2">
    <source>
        <dbReference type="Proteomes" id="UP000195963"/>
    </source>
</evidence>
<dbReference type="AlphaFoldDB" id="A0A1Y6MJR0"/>